<dbReference type="InterPro" id="IPR006139">
    <property type="entry name" value="D-isomer_2_OHA_DH_cat_dom"/>
</dbReference>
<dbReference type="InterPro" id="IPR006140">
    <property type="entry name" value="D-isomer_DH_NAD-bd"/>
</dbReference>
<evidence type="ECO:0000256" key="6">
    <source>
        <dbReference type="ARBA" id="ARBA00023002"/>
    </source>
</evidence>
<gene>
    <name evidence="11" type="ORF">ACAOBT_LOCUS5206</name>
</gene>
<keyword evidence="4" id="KW-0597">Phosphoprotein</keyword>
<dbReference type="GO" id="GO:0051287">
    <property type="term" value="F:NAD binding"/>
    <property type="evidence" value="ECO:0007669"/>
    <property type="project" value="InterPro"/>
</dbReference>
<keyword evidence="6 8" id="KW-0560">Oxidoreductase</keyword>
<dbReference type="Gene3D" id="3.40.50.720">
    <property type="entry name" value="NAD(P)-binding Rossmann-like Domain"/>
    <property type="match status" value="2"/>
</dbReference>
<dbReference type="EMBL" id="CAKOFQ010006708">
    <property type="protein sequence ID" value="CAH1963451.1"/>
    <property type="molecule type" value="Genomic_DNA"/>
</dbReference>
<dbReference type="Proteomes" id="UP001152888">
    <property type="component" value="Unassembled WGS sequence"/>
</dbReference>
<dbReference type="PANTHER" id="PTHR42938:SF22">
    <property type="entry name" value="D-3-PHOSPHOGLYCERATE DEHYDROGENASE"/>
    <property type="match status" value="1"/>
</dbReference>
<dbReference type="CDD" id="cd12173">
    <property type="entry name" value="PGDH_4"/>
    <property type="match status" value="1"/>
</dbReference>
<dbReference type="PROSITE" id="PS00671">
    <property type="entry name" value="D_2_HYDROXYACID_DH_3"/>
    <property type="match status" value="1"/>
</dbReference>
<dbReference type="SUPFAM" id="SSF52283">
    <property type="entry name" value="Formate/glycerate dehydrogenase catalytic domain-like"/>
    <property type="match status" value="1"/>
</dbReference>
<evidence type="ECO:0000256" key="3">
    <source>
        <dbReference type="ARBA" id="ARBA00021582"/>
    </source>
</evidence>
<dbReference type="OrthoDB" id="1621027at2759"/>
<reference evidence="11" key="1">
    <citation type="submission" date="2022-03" db="EMBL/GenBank/DDBJ databases">
        <authorList>
            <person name="Sayadi A."/>
        </authorList>
    </citation>
    <scope>NUCLEOTIDE SEQUENCE</scope>
</reference>
<evidence type="ECO:0000256" key="2">
    <source>
        <dbReference type="ARBA" id="ARBA00011881"/>
    </source>
</evidence>
<dbReference type="InterPro" id="IPR029753">
    <property type="entry name" value="D-isomer_DH_CS"/>
</dbReference>
<proteinExistence type="inferred from homology"/>
<dbReference type="PROSITE" id="PS00065">
    <property type="entry name" value="D_2_HYDROXYACID_DH_1"/>
    <property type="match status" value="1"/>
</dbReference>
<comment type="subunit">
    <text evidence="2">Homotetramer.</text>
</comment>
<protein>
    <recommendedName>
        <fullName evidence="3">D-3-phosphoglycerate dehydrogenase</fullName>
    </recommendedName>
</protein>
<comment type="similarity">
    <text evidence="1 8">Belongs to the D-isomer specific 2-hydroxyacid dehydrogenase family.</text>
</comment>
<keyword evidence="7" id="KW-0520">NAD</keyword>
<dbReference type="GO" id="GO:0004617">
    <property type="term" value="F:phosphoglycerate dehydrogenase activity"/>
    <property type="evidence" value="ECO:0007669"/>
    <property type="project" value="TreeGrafter"/>
</dbReference>
<sequence>MDIKKVLVADAVDASCVDLLKKFNIQVDCKYKLPKEQLIAEIPNYNALIVRSDTKVTADVIAAGKNLKVIGRAGAGVDNIDVNAATEKNILVLNTPGGNAISACELTCSLITVLARNVVPGAASLKAGRWDRKLYSGHELYGKTLAILGLGRIGKEVALRMQSWGMRTIGYDPIVSAADAKKFNVESLTLEQIWPQADYITVHTPLIPATRNLICADVFKKCKKGVRIVNVARGGIINEVDLLAALNSGQCGGAALDVFEQEPPTEKVTWELIKHDKVVATPHLGASTTEAQIRVAVEIAEQFIALAKKSNEYSVGGVVNRDVYQKLKL</sequence>
<evidence type="ECO:0000259" key="10">
    <source>
        <dbReference type="Pfam" id="PF02826"/>
    </source>
</evidence>
<dbReference type="SUPFAM" id="SSF51735">
    <property type="entry name" value="NAD(P)-binding Rossmann-fold domains"/>
    <property type="match status" value="1"/>
</dbReference>
<comment type="caution">
    <text evidence="11">The sequence shown here is derived from an EMBL/GenBank/DDBJ whole genome shotgun (WGS) entry which is preliminary data.</text>
</comment>
<dbReference type="AlphaFoldDB" id="A0A9P0K1D4"/>
<feature type="domain" description="D-isomer specific 2-hydroxyacid dehydrogenase catalytic" evidence="9">
    <location>
        <begin position="6"/>
        <end position="309"/>
    </location>
</feature>
<evidence type="ECO:0000256" key="5">
    <source>
        <dbReference type="ARBA" id="ARBA00022990"/>
    </source>
</evidence>
<keyword evidence="12" id="KW-1185">Reference proteome</keyword>
<accession>A0A9P0K1D4</accession>
<evidence type="ECO:0000256" key="4">
    <source>
        <dbReference type="ARBA" id="ARBA00022553"/>
    </source>
</evidence>
<dbReference type="FunFam" id="3.40.50.720:FF:000021">
    <property type="entry name" value="D-3-phosphoglycerate dehydrogenase"/>
    <property type="match status" value="1"/>
</dbReference>
<evidence type="ECO:0000256" key="1">
    <source>
        <dbReference type="ARBA" id="ARBA00005854"/>
    </source>
</evidence>
<evidence type="ECO:0000256" key="7">
    <source>
        <dbReference type="ARBA" id="ARBA00023027"/>
    </source>
</evidence>
<dbReference type="InterPro" id="IPR036291">
    <property type="entry name" value="NAD(P)-bd_dom_sf"/>
</dbReference>
<evidence type="ECO:0000259" key="9">
    <source>
        <dbReference type="Pfam" id="PF00389"/>
    </source>
</evidence>
<evidence type="ECO:0000256" key="8">
    <source>
        <dbReference type="RuleBase" id="RU003719"/>
    </source>
</evidence>
<organism evidence="11 12">
    <name type="scientific">Acanthoscelides obtectus</name>
    <name type="common">Bean weevil</name>
    <name type="synonym">Bruchus obtectus</name>
    <dbReference type="NCBI Taxonomy" id="200917"/>
    <lineage>
        <taxon>Eukaryota</taxon>
        <taxon>Metazoa</taxon>
        <taxon>Ecdysozoa</taxon>
        <taxon>Arthropoda</taxon>
        <taxon>Hexapoda</taxon>
        <taxon>Insecta</taxon>
        <taxon>Pterygota</taxon>
        <taxon>Neoptera</taxon>
        <taxon>Endopterygota</taxon>
        <taxon>Coleoptera</taxon>
        <taxon>Polyphaga</taxon>
        <taxon>Cucujiformia</taxon>
        <taxon>Chrysomeloidea</taxon>
        <taxon>Chrysomelidae</taxon>
        <taxon>Bruchinae</taxon>
        <taxon>Bruchini</taxon>
        <taxon>Acanthoscelides</taxon>
    </lineage>
</organism>
<name>A0A9P0K1D4_ACAOB</name>
<evidence type="ECO:0000313" key="12">
    <source>
        <dbReference type="Proteomes" id="UP001152888"/>
    </source>
</evidence>
<dbReference type="PANTHER" id="PTHR42938">
    <property type="entry name" value="FORMATE DEHYDROGENASE 1"/>
    <property type="match status" value="1"/>
</dbReference>
<dbReference type="Pfam" id="PF00389">
    <property type="entry name" value="2-Hacid_dh"/>
    <property type="match status" value="1"/>
</dbReference>
<evidence type="ECO:0000313" key="11">
    <source>
        <dbReference type="EMBL" id="CAH1963451.1"/>
    </source>
</evidence>
<dbReference type="Pfam" id="PF02826">
    <property type="entry name" value="2-Hacid_dh_C"/>
    <property type="match status" value="1"/>
</dbReference>
<feature type="domain" description="D-isomer specific 2-hydroxyacid dehydrogenase NAD-binding" evidence="10">
    <location>
        <begin position="109"/>
        <end position="285"/>
    </location>
</feature>
<dbReference type="InterPro" id="IPR029752">
    <property type="entry name" value="D-isomer_DH_CS1"/>
</dbReference>
<keyword evidence="5" id="KW-0007">Acetylation</keyword>